<name>A0A9W6KKY6_9ACTN</name>
<organism evidence="2 3">
    <name type="scientific">Dactylosporangium matsuzakiense</name>
    <dbReference type="NCBI Taxonomy" id="53360"/>
    <lineage>
        <taxon>Bacteria</taxon>
        <taxon>Bacillati</taxon>
        <taxon>Actinomycetota</taxon>
        <taxon>Actinomycetes</taxon>
        <taxon>Micromonosporales</taxon>
        <taxon>Micromonosporaceae</taxon>
        <taxon>Dactylosporangium</taxon>
    </lineage>
</organism>
<keyword evidence="3" id="KW-1185">Reference proteome</keyword>
<reference evidence="2" key="1">
    <citation type="journal article" date="2014" name="Int. J. Syst. Evol. Microbiol.">
        <title>Complete genome sequence of Corynebacterium casei LMG S-19264T (=DSM 44701T), isolated from a smear-ripened cheese.</title>
        <authorList>
            <consortium name="US DOE Joint Genome Institute (JGI-PGF)"/>
            <person name="Walter F."/>
            <person name="Albersmeier A."/>
            <person name="Kalinowski J."/>
            <person name="Ruckert C."/>
        </authorList>
    </citation>
    <scope>NUCLEOTIDE SEQUENCE</scope>
    <source>
        <strain evidence="2">VKM Ac-1321</strain>
    </source>
</reference>
<evidence type="ECO:0000313" key="2">
    <source>
        <dbReference type="EMBL" id="GLL03383.1"/>
    </source>
</evidence>
<comment type="caution">
    <text evidence="2">The sequence shown here is derived from an EMBL/GenBank/DDBJ whole genome shotgun (WGS) entry which is preliminary data.</text>
</comment>
<keyword evidence="1" id="KW-0812">Transmembrane</keyword>
<protein>
    <submittedName>
        <fullName evidence="2">Uncharacterized protein</fullName>
    </submittedName>
</protein>
<evidence type="ECO:0000256" key="1">
    <source>
        <dbReference type="SAM" id="Phobius"/>
    </source>
</evidence>
<sequence length="157" mass="17344">MAVTDAAWWGVWWPSLLLWAATAGALVVAVSIVVAQVRRYRGFRRIDLERLTFTPSHPDAPVPSAVKVHRGRVRLRDLKSWVLVDCLFERDGARPAFHVRADDEESAAARVRVDCGPASGLRGGIPDGPFPARCLGRVQGWDRAGHELVIDAFAILR</sequence>
<feature type="transmembrane region" description="Helical" evidence="1">
    <location>
        <begin position="12"/>
        <end position="35"/>
    </location>
</feature>
<evidence type="ECO:0000313" key="3">
    <source>
        <dbReference type="Proteomes" id="UP001143480"/>
    </source>
</evidence>
<keyword evidence="1" id="KW-1133">Transmembrane helix</keyword>
<keyword evidence="1" id="KW-0472">Membrane</keyword>
<proteinExistence type="predicted"/>
<gene>
    <name evidence="2" type="ORF">GCM10017581_051280</name>
</gene>
<reference evidence="2" key="2">
    <citation type="submission" date="2023-01" db="EMBL/GenBank/DDBJ databases">
        <authorList>
            <person name="Sun Q."/>
            <person name="Evtushenko L."/>
        </authorList>
    </citation>
    <scope>NUCLEOTIDE SEQUENCE</scope>
    <source>
        <strain evidence="2">VKM Ac-1321</strain>
    </source>
</reference>
<dbReference type="EMBL" id="BSFP01000033">
    <property type="protein sequence ID" value="GLL03383.1"/>
    <property type="molecule type" value="Genomic_DNA"/>
</dbReference>
<dbReference type="RefSeq" id="WP_261961460.1">
    <property type="nucleotide sequence ID" value="NZ_BAAAXA010000001.1"/>
</dbReference>
<dbReference type="Proteomes" id="UP001143480">
    <property type="component" value="Unassembled WGS sequence"/>
</dbReference>
<dbReference type="AlphaFoldDB" id="A0A9W6KKY6"/>
<accession>A0A9W6KKY6</accession>